<comment type="caution">
    <text evidence="1">The sequence shown here is derived from an EMBL/GenBank/DDBJ whole genome shotgun (WGS) entry which is preliminary data.</text>
</comment>
<proteinExistence type="predicted"/>
<dbReference type="AlphaFoldDB" id="A0A8S9XYR7"/>
<dbReference type="Proteomes" id="UP000466442">
    <property type="component" value="Unassembled WGS sequence"/>
</dbReference>
<evidence type="ECO:0000313" key="2">
    <source>
        <dbReference type="Proteomes" id="UP000466442"/>
    </source>
</evidence>
<sequence length="44" mass="5157">VNEKLVINSSINKVQQHSLREMKARLQSALERLDKLKNEILKLQ</sequence>
<name>A0A8S9XYR7_APOLU</name>
<evidence type="ECO:0000313" key="1">
    <source>
        <dbReference type="EMBL" id="KAF6213669.1"/>
    </source>
</evidence>
<dbReference type="EMBL" id="WIXP02000003">
    <property type="protein sequence ID" value="KAF6213669.1"/>
    <property type="molecule type" value="Genomic_DNA"/>
</dbReference>
<gene>
    <name evidence="1" type="ORF">GE061_011391</name>
</gene>
<keyword evidence="2" id="KW-1185">Reference proteome</keyword>
<reference evidence="1" key="1">
    <citation type="journal article" date="2021" name="Mol. Ecol. Resour.">
        <title>Apolygus lucorum genome provides insights into omnivorousness and mesophyll feeding.</title>
        <authorList>
            <person name="Liu Y."/>
            <person name="Liu H."/>
            <person name="Wang H."/>
            <person name="Huang T."/>
            <person name="Liu B."/>
            <person name="Yang B."/>
            <person name="Yin L."/>
            <person name="Li B."/>
            <person name="Zhang Y."/>
            <person name="Zhang S."/>
            <person name="Jiang F."/>
            <person name="Zhang X."/>
            <person name="Ren Y."/>
            <person name="Wang B."/>
            <person name="Wang S."/>
            <person name="Lu Y."/>
            <person name="Wu K."/>
            <person name="Fan W."/>
            <person name="Wang G."/>
        </authorList>
    </citation>
    <scope>NUCLEOTIDE SEQUENCE</scope>
    <source>
        <strain evidence="1">12Hb</strain>
    </source>
</reference>
<feature type="non-terminal residue" evidence="1">
    <location>
        <position position="1"/>
    </location>
</feature>
<accession>A0A8S9XYR7</accession>
<organism evidence="1 2">
    <name type="scientific">Apolygus lucorum</name>
    <name type="common">Small green plant bug</name>
    <name type="synonym">Lygocoris lucorum</name>
    <dbReference type="NCBI Taxonomy" id="248454"/>
    <lineage>
        <taxon>Eukaryota</taxon>
        <taxon>Metazoa</taxon>
        <taxon>Ecdysozoa</taxon>
        <taxon>Arthropoda</taxon>
        <taxon>Hexapoda</taxon>
        <taxon>Insecta</taxon>
        <taxon>Pterygota</taxon>
        <taxon>Neoptera</taxon>
        <taxon>Paraneoptera</taxon>
        <taxon>Hemiptera</taxon>
        <taxon>Heteroptera</taxon>
        <taxon>Panheteroptera</taxon>
        <taxon>Cimicomorpha</taxon>
        <taxon>Miridae</taxon>
        <taxon>Mirini</taxon>
        <taxon>Apolygus</taxon>
    </lineage>
</organism>
<protein>
    <submittedName>
        <fullName evidence="1">Uncharacterized protein</fullName>
    </submittedName>
</protein>